<name>A0A2M4B781_9DIPT</name>
<feature type="signal peptide" evidence="1">
    <location>
        <begin position="1"/>
        <end position="19"/>
    </location>
</feature>
<evidence type="ECO:0000313" key="2">
    <source>
        <dbReference type="EMBL" id="MBW48851.1"/>
    </source>
</evidence>
<evidence type="ECO:0000256" key="1">
    <source>
        <dbReference type="SAM" id="SignalP"/>
    </source>
</evidence>
<reference evidence="2" key="1">
    <citation type="submission" date="2018-01" db="EMBL/GenBank/DDBJ databases">
        <title>An insight into the sialome of Amazonian anophelines.</title>
        <authorList>
            <person name="Ribeiro J.M."/>
            <person name="Scarpassa V."/>
            <person name="Calvo E."/>
        </authorList>
    </citation>
    <scope>NUCLEOTIDE SEQUENCE</scope>
    <source>
        <tissue evidence="2">Salivary glands</tissue>
    </source>
</reference>
<organism evidence="2">
    <name type="scientific">Anopheles triannulatus</name>
    <dbReference type="NCBI Taxonomy" id="58253"/>
    <lineage>
        <taxon>Eukaryota</taxon>
        <taxon>Metazoa</taxon>
        <taxon>Ecdysozoa</taxon>
        <taxon>Arthropoda</taxon>
        <taxon>Hexapoda</taxon>
        <taxon>Insecta</taxon>
        <taxon>Pterygota</taxon>
        <taxon>Neoptera</taxon>
        <taxon>Endopterygota</taxon>
        <taxon>Diptera</taxon>
        <taxon>Nematocera</taxon>
        <taxon>Culicoidea</taxon>
        <taxon>Culicidae</taxon>
        <taxon>Anophelinae</taxon>
        <taxon>Anopheles</taxon>
    </lineage>
</organism>
<proteinExistence type="predicted"/>
<protein>
    <submittedName>
        <fullName evidence="2">Putative secreted protein</fullName>
    </submittedName>
</protein>
<dbReference type="AlphaFoldDB" id="A0A2M4B781"/>
<sequence length="69" mass="7647">MANHRILSIISLAFHLAAPCRLPRVGAAWCCCCFVQTTNRHDDNRCDARVCVCCVPGRRANPFVAALFN</sequence>
<feature type="chain" id="PRO_5014928152" evidence="1">
    <location>
        <begin position="20"/>
        <end position="69"/>
    </location>
</feature>
<accession>A0A2M4B781</accession>
<keyword evidence="1" id="KW-0732">Signal</keyword>
<dbReference type="EMBL" id="GGFK01015530">
    <property type="protein sequence ID" value="MBW48851.1"/>
    <property type="molecule type" value="Transcribed_RNA"/>
</dbReference>